<dbReference type="SUPFAM" id="SSF49785">
    <property type="entry name" value="Galactose-binding domain-like"/>
    <property type="match status" value="1"/>
</dbReference>
<evidence type="ECO:0000259" key="3">
    <source>
        <dbReference type="Pfam" id="PF17166"/>
    </source>
</evidence>
<accession>A0A4V3D139</accession>
<dbReference type="InterPro" id="IPR032527">
    <property type="entry name" value="DUF4959"/>
</dbReference>
<feature type="domain" description="DUF4959" evidence="1">
    <location>
        <begin position="20"/>
        <end position="126"/>
    </location>
</feature>
<evidence type="ECO:0000313" key="4">
    <source>
        <dbReference type="EMBL" id="TDQ08904.1"/>
    </source>
</evidence>
<dbReference type="AlphaFoldDB" id="A0A4V3D139"/>
<dbReference type="Gene3D" id="2.60.120.260">
    <property type="entry name" value="Galactose-binding domain-like"/>
    <property type="match status" value="1"/>
</dbReference>
<organism evidence="4 5">
    <name type="scientific">Pedobacter metabolipauper</name>
    <dbReference type="NCBI Taxonomy" id="425513"/>
    <lineage>
        <taxon>Bacteria</taxon>
        <taxon>Pseudomonadati</taxon>
        <taxon>Bacteroidota</taxon>
        <taxon>Sphingobacteriia</taxon>
        <taxon>Sphingobacteriales</taxon>
        <taxon>Sphingobacteriaceae</taxon>
        <taxon>Pedobacter</taxon>
    </lineage>
</organism>
<dbReference type="InterPro" id="IPR032164">
    <property type="entry name" value="DUF5000"/>
</dbReference>
<gene>
    <name evidence="4" type="ORF">ATK78_3425</name>
</gene>
<feature type="domain" description="DUF5126" evidence="3">
    <location>
        <begin position="128"/>
        <end position="229"/>
    </location>
</feature>
<evidence type="ECO:0000259" key="1">
    <source>
        <dbReference type="Pfam" id="PF16323"/>
    </source>
</evidence>
<dbReference type="EMBL" id="SNYC01000005">
    <property type="protein sequence ID" value="TDQ08904.1"/>
    <property type="molecule type" value="Genomic_DNA"/>
</dbReference>
<reference evidence="4 5" key="1">
    <citation type="submission" date="2019-03" db="EMBL/GenBank/DDBJ databases">
        <title>Genomic Encyclopedia of Archaeal and Bacterial Type Strains, Phase II (KMG-II): from individual species to whole genera.</title>
        <authorList>
            <person name="Goeker M."/>
        </authorList>
    </citation>
    <scope>NUCLEOTIDE SEQUENCE [LARGE SCALE GENOMIC DNA]</scope>
    <source>
        <strain evidence="4 5">DSM 19035</strain>
    </source>
</reference>
<dbReference type="Pfam" id="PF17166">
    <property type="entry name" value="DUF5126"/>
    <property type="match status" value="1"/>
</dbReference>
<feature type="domain" description="DUF5000" evidence="2">
    <location>
        <begin position="256"/>
        <end position="399"/>
    </location>
</feature>
<sequence length="403" mass="44445">MNLNTLKKLVFLILGIAAIQSCKEDLDFKEPSIIDKTVPGVVSNISVENLSGKAKISYSIPADKNLLYVKAVYTLATGQAIEVRSSSYNNSLMVEGFADTKEHEITLYSVSRSEVLSDPVAVKVTPLEAPIWKVFKSMVILNAFGGYNLAAENPTKGNISILVMKKNVIREFEVDNQKSVFTSTDVILSKIRGLDTTSSQFAFFVKDRWGNSTDTLYKDIKPIFEAELSITKFRTLVLPGDAPQVTNGAVGIPGIWDGKYGWPYTSFTHQVNGGPLPHMITFDTGVLAKLSRVWIRPFPEGTRWYYLSTMKKFEIYGSVSPNLTGALDGSWILLGTYELNKPSGLPYGTDSAEDQATAAAGFSWDVDLTAPKIRYLRIRCIENFAGGTAQSINELKVYGDPRN</sequence>
<evidence type="ECO:0000313" key="5">
    <source>
        <dbReference type="Proteomes" id="UP000295620"/>
    </source>
</evidence>
<dbReference type="Proteomes" id="UP000295620">
    <property type="component" value="Unassembled WGS sequence"/>
</dbReference>
<dbReference type="InterPro" id="IPR008979">
    <property type="entry name" value="Galactose-bd-like_sf"/>
</dbReference>
<dbReference type="RefSeq" id="WP_166664903.1">
    <property type="nucleotide sequence ID" value="NZ_SNYC01000005.1"/>
</dbReference>
<dbReference type="InterPro" id="IPR033431">
    <property type="entry name" value="DUF5126"/>
</dbReference>
<keyword evidence="5" id="KW-1185">Reference proteome</keyword>
<protein>
    <submittedName>
        <fullName evidence="4">Uncharacterized protein DUF5126</fullName>
    </submittedName>
</protein>
<dbReference type="PROSITE" id="PS51257">
    <property type="entry name" value="PROKAR_LIPOPROTEIN"/>
    <property type="match status" value="1"/>
</dbReference>
<evidence type="ECO:0000259" key="2">
    <source>
        <dbReference type="Pfam" id="PF16391"/>
    </source>
</evidence>
<comment type="caution">
    <text evidence="4">The sequence shown here is derived from an EMBL/GenBank/DDBJ whole genome shotgun (WGS) entry which is preliminary data.</text>
</comment>
<dbReference type="Pfam" id="PF16391">
    <property type="entry name" value="DUF5000"/>
    <property type="match status" value="1"/>
</dbReference>
<proteinExistence type="predicted"/>
<dbReference type="Pfam" id="PF16323">
    <property type="entry name" value="DUF4959"/>
    <property type="match status" value="1"/>
</dbReference>
<name>A0A4V3D139_9SPHI</name>